<dbReference type="Proteomes" id="UP000014500">
    <property type="component" value="Unassembled WGS sequence"/>
</dbReference>
<keyword evidence="2" id="KW-1185">Reference proteome</keyword>
<organism evidence="1 2">
    <name type="scientific">Strigamia maritima</name>
    <name type="common">European centipede</name>
    <name type="synonym">Geophilus maritimus</name>
    <dbReference type="NCBI Taxonomy" id="126957"/>
    <lineage>
        <taxon>Eukaryota</taxon>
        <taxon>Metazoa</taxon>
        <taxon>Ecdysozoa</taxon>
        <taxon>Arthropoda</taxon>
        <taxon>Myriapoda</taxon>
        <taxon>Chilopoda</taxon>
        <taxon>Pleurostigmophora</taxon>
        <taxon>Geophilomorpha</taxon>
        <taxon>Linotaeniidae</taxon>
        <taxon>Strigamia</taxon>
    </lineage>
</organism>
<dbReference type="HOGENOM" id="CLU_1604784_0_0_1"/>
<dbReference type="EMBL" id="JH431356">
    <property type="status" value="NOT_ANNOTATED_CDS"/>
    <property type="molecule type" value="Genomic_DNA"/>
</dbReference>
<dbReference type="AlphaFoldDB" id="T1JNP0"/>
<dbReference type="EnsemblMetazoa" id="SMAR015469-RA">
    <property type="protein sequence ID" value="SMAR015469-PA"/>
    <property type="gene ID" value="SMAR015469"/>
</dbReference>
<reference evidence="2" key="1">
    <citation type="submission" date="2011-05" db="EMBL/GenBank/DDBJ databases">
        <authorList>
            <person name="Richards S.R."/>
            <person name="Qu J."/>
            <person name="Jiang H."/>
            <person name="Jhangiani S.N."/>
            <person name="Agravi P."/>
            <person name="Goodspeed R."/>
            <person name="Gross S."/>
            <person name="Mandapat C."/>
            <person name="Jackson L."/>
            <person name="Mathew T."/>
            <person name="Pu L."/>
            <person name="Thornton R."/>
            <person name="Saada N."/>
            <person name="Wilczek-Boney K.B."/>
            <person name="Lee S."/>
            <person name="Kovar C."/>
            <person name="Wu Y."/>
            <person name="Scherer S.E."/>
            <person name="Worley K.C."/>
            <person name="Muzny D.M."/>
            <person name="Gibbs R."/>
        </authorList>
    </citation>
    <scope>NUCLEOTIDE SEQUENCE</scope>
    <source>
        <strain evidence="2">Brora</strain>
    </source>
</reference>
<accession>T1JNP0</accession>
<protein>
    <submittedName>
        <fullName evidence="1">Uncharacterized protein</fullName>
    </submittedName>
</protein>
<evidence type="ECO:0000313" key="2">
    <source>
        <dbReference type="Proteomes" id="UP000014500"/>
    </source>
</evidence>
<proteinExistence type="predicted"/>
<sequence>MKEENDVNTFLAVGIKAQMLSWTLNEFWCLNRRSETFIWSTKLVLDQMKLTGPIKRRVGVKLKNVNAEKWENRSILEQSEIFLIILSVNKKSIRHKASSELFNQARPILLSFEFLKFISKHHDDVSSCGRVCKWGQFPNFIITFKEYKLPSKKSIQTFFCIPLWFQ</sequence>
<name>T1JNP0_STRMM</name>
<reference evidence="1" key="2">
    <citation type="submission" date="2015-02" db="UniProtKB">
        <authorList>
            <consortium name="EnsemblMetazoa"/>
        </authorList>
    </citation>
    <scope>IDENTIFICATION</scope>
</reference>
<evidence type="ECO:0000313" key="1">
    <source>
        <dbReference type="EnsemblMetazoa" id="SMAR015469-PA"/>
    </source>
</evidence>